<reference evidence="2 3" key="1">
    <citation type="submission" date="2011-05" db="EMBL/GenBank/DDBJ databases">
        <authorList>
            <person name="Muzny D."/>
            <person name="Qin X."/>
            <person name="Deng J."/>
            <person name="Jiang H."/>
            <person name="Liu Y."/>
            <person name="Qu J."/>
            <person name="Song X.-Z."/>
            <person name="Zhang L."/>
            <person name="Thornton R."/>
            <person name="Coyle M."/>
            <person name="Francisco L."/>
            <person name="Jackson L."/>
            <person name="Javaid M."/>
            <person name="Korchina V."/>
            <person name="Kovar C."/>
            <person name="Mata R."/>
            <person name="Mathew T."/>
            <person name="Ngo R."/>
            <person name="Nguyen L."/>
            <person name="Nguyen N."/>
            <person name="Okwuonu G."/>
            <person name="Ongeri F."/>
            <person name="Pham C."/>
            <person name="Simmons D."/>
            <person name="Wilczek-Boney K."/>
            <person name="Hale W."/>
            <person name="Jakkamsetti A."/>
            <person name="Pham P."/>
            <person name="Ruth R."/>
            <person name="San Lucas F."/>
            <person name="Warren J."/>
            <person name="Zhang J."/>
            <person name="Zhao Z."/>
            <person name="Zhou C."/>
            <person name="Zhu D."/>
            <person name="Lee S."/>
            <person name="Bess C."/>
            <person name="Blankenburg K."/>
            <person name="Forbes L."/>
            <person name="Fu Q."/>
            <person name="Gubbala S."/>
            <person name="Hirani K."/>
            <person name="Jayaseelan J.C."/>
            <person name="Lara F."/>
            <person name="Munidasa M."/>
            <person name="Palculict T."/>
            <person name="Patil S."/>
            <person name="Pu L.-L."/>
            <person name="Saada N."/>
            <person name="Tang L."/>
            <person name="Weissenberger G."/>
            <person name="Zhu Y."/>
            <person name="Hemphill L."/>
            <person name="Shang Y."/>
            <person name="Youmans B."/>
            <person name="Ayvaz T."/>
            <person name="Ross M."/>
            <person name="Santibanez J."/>
            <person name="Aqrawi P."/>
            <person name="Gross S."/>
            <person name="Joshi V."/>
            <person name="Fowler G."/>
            <person name="Nazareth L."/>
            <person name="Reid J."/>
            <person name="Worley K."/>
            <person name="Petrosino J."/>
            <person name="Highlander S."/>
            <person name="Gibbs R."/>
        </authorList>
    </citation>
    <scope>NUCLEOTIDE SEQUENCE [LARGE SCALE GENOMIC DNA]</scope>
    <source>
        <strain evidence="2 3">871</strain>
    </source>
</reference>
<dbReference type="AlphaFoldDB" id="G4CJI8"/>
<comment type="caution">
    <text evidence="2">The sequence shown here is derived from an EMBL/GenBank/DDBJ whole genome shotgun (WGS) entry which is preliminary data.</text>
</comment>
<evidence type="ECO:0000313" key="3">
    <source>
        <dbReference type="Proteomes" id="UP000003019"/>
    </source>
</evidence>
<dbReference type="HOGENOM" id="CLU_181495_0_0_4"/>
<dbReference type="Proteomes" id="UP000003019">
    <property type="component" value="Unassembled WGS sequence"/>
</dbReference>
<protein>
    <recommendedName>
        <fullName evidence="4">Phage protein</fullName>
    </recommendedName>
</protein>
<evidence type="ECO:0008006" key="4">
    <source>
        <dbReference type="Google" id="ProtNLM"/>
    </source>
</evidence>
<accession>G4CJI8</accession>
<sequence length="99" mass="11048">MGRHTQTQRRGQSPPCGQTQKGTAMKNWLAELFCNPATGKLSHSKLWANLASAGATYQFLRLDVQPWEIWAVYLGCVGGYAVARRWIAAKVQIQQEEGQ</sequence>
<gene>
    <name evidence="2" type="ORF">HMPREF9371_1778</name>
</gene>
<feature type="region of interest" description="Disordered" evidence="1">
    <location>
        <begin position="1"/>
        <end position="21"/>
    </location>
</feature>
<feature type="compositionally biased region" description="Polar residues" evidence="1">
    <location>
        <begin position="8"/>
        <end position="21"/>
    </location>
</feature>
<proteinExistence type="predicted"/>
<dbReference type="PATRIC" id="fig|1032488.3.peg.1684"/>
<evidence type="ECO:0000256" key="1">
    <source>
        <dbReference type="SAM" id="MobiDB-lite"/>
    </source>
</evidence>
<evidence type="ECO:0000313" key="2">
    <source>
        <dbReference type="EMBL" id="EGY52039.1"/>
    </source>
</evidence>
<dbReference type="STRING" id="1032488.HMPREF9371_1778"/>
<dbReference type="EMBL" id="AGAY01000061">
    <property type="protein sequence ID" value="EGY52039.1"/>
    <property type="molecule type" value="Genomic_DNA"/>
</dbReference>
<keyword evidence="3" id="KW-1185">Reference proteome</keyword>
<name>G4CJI8_9NEIS</name>
<organism evidence="2 3">
    <name type="scientific">Neisseria shayeganii 871</name>
    <dbReference type="NCBI Taxonomy" id="1032488"/>
    <lineage>
        <taxon>Bacteria</taxon>
        <taxon>Pseudomonadati</taxon>
        <taxon>Pseudomonadota</taxon>
        <taxon>Betaproteobacteria</taxon>
        <taxon>Neisseriales</taxon>
        <taxon>Neisseriaceae</taxon>
        <taxon>Neisseria</taxon>
    </lineage>
</organism>